<dbReference type="FunFam" id="3.40.50.720:FF:000041">
    <property type="entry name" value="D-3-phosphoglycerate dehydrogenase"/>
    <property type="match status" value="1"/>
</dbReference>
<feature type="domain" description="Acetolactate synthase small subunit-like ACT" evidence="12">
    <location>
        <begin position="340"/>
        <end position="385"/>
    </location>
</feature>
<dbReference type="Gene3D" id="3.30.70.260">
    <property type="match status" value="1"/>
</dbReference>
<protein>
    <recommendedName>
        <fullName evidence="7">2-oxoglutarate reductase</fullName>
        <ecNumber evidence="3">1.1.1.399</ecNumber>
    </recommendedName>
    <alternativeName>
        <fullName evidence="7">2-oxoglutarate reductase</fullName>
    </alternativeName>
</protein>
<dbReference type="AlphaFoldDB" id="A0A934SS50"/>
<feature type="domain" description="D-isomer specific 2-hydroxyacid dehydrogenase NAD-binding" evidence="11">
    <location>
        <begin position="120"/>
        <end position="293"/>
    </location>
</feature>
<proteinExistence type="inferred from homology"/>
<comment type="pathway">
    <text evidence="6">Amino-acid biosynthesis.</text>
</comment>
<dbReference type="InterPro" id="IPR029753">
    <property type="entry name" value="D-isomer_DH_CS"/>
</dbReference>
<dbReference type="PANTHER" id="PTHR43761:SF1">
    <property type="entry name" value="D-ISOMER SPECIFIC 2-HYDROXYACID DEHYDROGENASE CATALYTIC DOMAIN-CONTAINING PROTEIN-RELATED"/>
    <property type="match status" value="1"/>
</dbReference>
<dbReference type="GO" id="GO:0047545">
    <property type="term" value="F:(S)-2-hydroxyglutarate dehydrogenase activity"/>
    <property type="evidence" value="ECO:0007669"/>
    <property type="project" value="UniProtKB-ARBA"/>
</dbReference>
<dbReference type="InterPro" id="IPR050418">
    <property type="entry name" value="D-iso_2-hydroxyacid_DH_PdxB"/>
</dbReference>
<keyword evidence="14" id="KW-1185">Reference proteome</keyword>
<dbReference type="CDD" id="cd12176">
    <property type="entry name" value="PGDH_3"/>
    <property type="match status" value="1"/>
</dbReference>
<evidence type="ECO:0000313" key="13">
    <source>
        <dbReference type="EMBL" id="MBK4734587.1"/>
    </source>
</evidence>
<evidence type="ECO:0000256" key="4">
    <source>
        <dbReference type="ARBA" id="ARBA00023002"/>
    </source>
</evidence>
<dbReference type="SUPFAM" id="SSF52283">
    <property type="entry name" value="Formate/glycerate dehydrogenase catalytic domain-like"/>
    <property type="match status" value="1"/>
</dbReference>
<dbReference type="SUPFAM" id="SSF55021">
    <property type="entry name" value="ACT-like"/>
    <property type="match status" value="1"/>
</dbReference>
<dbReference type="GO" id="GO:0004617">
    <property type="term" value="F:phosphoglycerate dehydrogenase activity"/>
    <property type="evidence" value="ECO:0007669"/>
    <property type="project" value="UniProtKB-ARBA"/>
</dbReference>
<reference evidence="13" key="1">
    <citation type="submission" date="2021-01" db="EMBL/GenBank/DDBJ databases">
        <title>Genome sequence of strain Noviherbaspirillum sp. DKR-6.</title>
        <authorList>
            <person name="Chaudhary D.K."/>
        </authorList>
    </citation>
    <scope>NUCLEOTIDE SEQUENCE</scope>
    <source>
        <strain evidence="13">DKR-6</strain>
    </source>
</reference>
<dbReference type="CDD" id="cd04901">
    <property type="entry name" value="ACT_3PGDH"/>
    <property type="match status" value="1"/>
</dbReference>
<comment type="similarity">
    <text evidence="2 9">Belongs to the D-isomer specific 2-hydroxyacid dehydrogenase family.</text>
</comment>
<comment type="caution">
    <text evidence="13">The sequence shown here is derived from an EMBL/GenBank/DDBJ whole genome shotgun (WGS) entry which is preliminary data.</text>
</comment>
<evidence type="ECO:0000256" key="8">
    <source>
        <dbReference type="ARBA" id="ARBA00048126"/>
    </source>
</evidence>
<dbReference type="GO" id="GO:0051287">
    <property type="term" value="F:NAD binding"/>
    <property type="evidence" value="ECO:0007669"/>
    <property type="project" value="InterPro"/>
</dbReference>
<dbReference type="RefSeq" id="WP_200591321.1">
    <property type="nucleotide sequence ID" value="NZ_JAEPBG010000002.1"/>
</dbReference>
<dbReference type="Proteomes" id="UP000622890">
    <property type="component" value="Unassembled WGS sequence"/>
</dbReference>
<evidence type="ECO:0000256" key="1">
    <source>
        <dbReference type="ARBA" id="ARBA00003800"/>
    </source>
</evidence>
<dbReference type="NCBIfam" id="NF008759">
    <property type="entry name" value="PRK11790.1"/>
    <property type="match status" value="1"/>
</dbReference>
<keyword evidence="4 9" id="KW-0560">Oxidoreductase</keyword>
<dbReference type="InterPro" id="IPR006140">
    <property type="entry name" value="D-isomer_DH_NAD-bd"/>
</dbReference>
<dbReference type="EMBL" id="JAEPBG010000002">
    <property type="protein sequence ID" value="MBK4734587.1"/>
    <property type="molecule type" value="Genomic_DNA"/>
</dbReference>
<dbReference type="InterPro" id="IPR036291">
    <property type="entry name" value="NAD(P)-bd_dom_sf"/>
</dbReference>
<dbReference type="PROSITE" id="PS00671">
    <property type="entry name" value="D_2_HYDROXYACID_DH_3"/>
    <property type="match status" value="1"/>
</dbReference>
<organism evidence="13 14">
    <name type="scientific">Noviherbaspirillum pedocola</name>
    <dbReference type="NCBI Taxonomy" id="2801341"/>
    <lineage>
        <taxon>Bacteria</taxon>
        <taxon>Pseudomonadati</taxon>
        <taxon>Pseudomonadota</taxon>
        <taxon>Betaproteobacteria</taxon>
        <taxon>Burkholderiales</taxon>
        <taxon>Oxalobacteraceae</taxon>
        <taxon>Noviherbaspirillum</taxon>
    </lineage>
</organism>
<name>A0A934SS50_9BURK</name>
<evidence type="ECO:0000256" key="7">
    <source>
        <dbReference type="ARBA" id="ARBA00030455"/>
    </source>
</evidence>
<dbReference type="PROSITE" id="PS00065">
    <property type="entry name" value="D_2_HYDROXYACID_DH_1"/>
    <property type="match status" value="1"/>
</dbReference>
<comment type="function">
    <text evidence="1">Catalyzes the reversible oxidation of 3-phospho-D-glycerate to 3-phosphonooxypyruvate, the first step of the phosphorylated L-serine biosynthesis pathway. Also catalyzes the reversible oxidation of 2-hydroxyglutarate to 2-oxoglutarate.</text>
</comment>
<dbReference type="GO" id="GO:0006564">
    <property type="term" value="P:L-serine biosynthetic process"/>
    <property type="evidence" value="ECO:0007669"/>
    <property type="project" value="UniProtKB-ARBA"/>
</dbReference>
<evidence type="ECO:0000256" key="6">
    <source>
        <dbReference type="ARBA" id="ARBA00029440"/>
    </source>
</evidence>
<gene>
    <name evidence="13" type="primary">serA</name>
    <name evidence="13" type="ORF">JJB74_08225</name>
</gene>
<evidence type="ECO:0000259" key="11">
    <source>
        <dbReference type="Pfam" id="PF02826"/>
    </source>
</evidence>
<sequence>MSNPSNPSNMNKIVLLEKIHASAVENLRAQGFENIVQVPRALSGPELIETLSDAAAVGIRSNTHLTGEVLRALPKLRTIGCFCIGTNQVDLNTAAAMGIPVFNAPYSNTRSVAELVIAEAILLLRRIPEKNARSHAGRWDKSAQGAYEVRNKTLGIIGYGNIGAQVGILAESVGMRVCYYDPESKLPLGNAKPLPLEELLRSADVITLHVPGGPTTVNLLNGERIGLMKPSAVLINASRGGVVDIDALNASLREGRLAGAALDVYPTEPKSEKEEFITPLRGLENVILTPHIGGSTEEAQENIGREVSDKLARFLAAGTTRSAVNFPEVAHQAKEVLSRILHVHRNEPGVIARMNALFAEGGLNIVAQHLQTKGALGYAITDVDSPISPELMKKLCSDSAAIRCNMV</sequence>
<dbReference type="PANTHER" id="PTHR43761">
    <property type="entry name" value="D-ISOMER SPECIFIC 2-HYDROXYACID DEHYDROGENASE FAMILY PROTEIN (AFU_ORTHOLOGUE AFUA_1G13630)"/>
    <property type="match status" value="1"/>
</dbReference>
<keyword evidence="5" id="KW-0520">NAD</keyword>
<dbReference type="EC" id="1.1.1.399" evidence="3"/>
<accession>A0A934SS50</accession>
<dbReference type="SUPFAM" id="SSF51735">
    <property type="entry name" value="NAD(P)-binding Rossmann-fold domains"/>
    <property type="match status" value="1"/>
</dbReference>
<dbReference type="Gene3D" id="3.40.50.720">
    <property type="entry name" value="NAD(P)-binding Rossmann-like Domain"/>
    <property type="match status" value="2"/>
</dbReference>
<dbReference type="Pfam" id="PF02826">
    <property type="entry name" value="2-Hacid_dh_C"/>
    <property type="match status" value="1"/>
</dbReference>
<dbReference type="Pfam" id="PF22629">
    <property type="entry name" value="ACT_AHAS_ss"/>
    <property type="match status" value="1"/>
</dbReference>
<evidence type="ECO:0000259" key="10">
    <source>
        <dbReference type="Pfam" id="PF00389"/>
    </source>
</evidence>
<comment type="catalytic activity">
    <reaction evidence="8">
        <text>(R)-2-hydroxyglutarate + NAD(+) = 2-oxoglutarate + NADH + H(+)</text>
        <dbReference type="Rhea" id="RHEA:49612"/>
        <dbReference type="ChEBI" id="CHEBI:15378"/>
        <dbReference type="ChEBI" id="CHEBI:15801"/>
        <dbReference type="ChEBI" id="CHEBI:16810"/>
        <dbReference type="ChEBI" id="CHEBI:57540"/>
        <dbReference type="ChEBI" id="CHEBI:57945"/>
        <dbReference type="EC" id="1.1.1.399"/>
    </reaction>
</comment>
<evidence type="ECO:0000256" key="9">
    <source>
        <dbReference type="RuleBase" id="RU003719"/>
    </source>
</evidence>
<dbReference type="Pfam" id="PF00389">
    <property type="entry name" value="2-Hacid_dh"/>
    <property type="match status" value="1"/>
</dbReference>
<evidence type="ECO:0000256" key="3">
    <source>
        <dbReference type="ARBA" id="ARBA00013001"/>
    </source>
</evidence>
<dbReference type="PROSITE" id="PS00670">
    <property type="entry name" value="D_2_HYDROXYACID_DH_2"/>
    <property type="match status" value="1"/>
</dbReference>
<evidence type="ECO:0000259" key="12">
    <source>
        <dbReference type="Pfam" id="PF22629"/>
    </source>
</evidence>
<dbReference type="InterPro" id="IPR029752">
    <property type="entry name" value="D-isomer_DH_CS1"/>
</dbReference>
<evidence type="ECO:0000313" key="14">
    <source>
        <dbReference type="Proteomes" id="UP000622890"/>
    </source>
</evidence>
<evidence type="ECO:0000256" key="2">
    <source>
        <dbReference type="ARBA" id="ARBA00005854"/>
    </source>
</evidence>
<feature type="domain" description="D-isomer specific 2-hydroxyacid dehydrogenase catalytic" evidence="10">
    <location>
        <begin position="13"/>
        <end position="325"/>
    </location>
</feature>
<dbReference type="InterPro" id="IPR054480">
    <property type="entry name" value="AHAS_small-like_ACT"/>
</dbReference>
<dbReference type="InterPro" id="IPR045865">
    <property type="entry name" value="ACT-like_dom_sf"/>
</dbReference>
<evidence type="ECO:0000256" key="5">
    <source>
        <dbReference type="ARBA" id="ARBA00023027"/>
    </source>
</evidence>
<dbReference type="InterPro" id="IPR006139">
    <property type="entry name" value="D-isomer_2_OHA_DH_cat_dom"/>
</dbReference>